<keyword evidence="4" id="KW-0689">Ribosomal protein</keyword>
<dbReference type="RefSeq" id="WP_089274586.1">
    <property type="nucleotide sequence ID" value="NZ_FZOC01000004.1"/>
</dbReference>
<keyword evidence="2" id="KW-0012">Acyltransferase</keyword>
<evidence type="ECO:0000313" key="5">
    <source>
        <dbReference type="Proteomes" id="UP000198324"/>
    </source>
</evidence>
<dbReference type="PANTHER" id="PTHR43877">
    <property type="entry name" value="AMINOALKYLPHOSPHONATE N-ACETYLTRANSFERASE-RELATED-RELATED"/>
    <property type="match status" value="1"/>
</dbReference>
<keyword evidence="5" id="KW-1185">Reference proteome</keyword>
<dbReference type="PANTHER" id="PTHR43877:SF1">
    <property type="entry name" value="ACETYLTRANSFERASE"/>
    <property type="match status" value="1"/>
</dbReference>
<dbReference type="InterPro" id="IPR050832">
    <property type="entry name" value="Bact_Acetyltransf"/>
</dbReference>
<dbReference type="AlphaFoldDB" id="A0A239B2N7"/>
<proteinExistence type="predicted"/>
<accession>A0A239B2N7</accession>
<feature type="domain" description="N-acetyltransferase" evidence="3">
    <location>
        <begin position="5"/>
        <end position="169"/>
    </location>
</feature>
<dbReference type="InterPro" id="IPR000182">
    <property type="entry name" value="GNAT_dom"/>
</dbReference>
<keyword evidence="1" id="KW-0808">Transferase</keyword>
<dbReference type="Pfam" id="PF00583">
    <property type="entry name" value="Acetyltransf_1"/>
    <property type="match status" value="1"/>
</dbReference>
<reference evidence="4 5" key="1">
    <citation type="submission" date="2017-06" db="EMBL/GenBank/DDBJ databases">
        <authorList>
            <person name="Kim H.J."/>
            <person name="Triplett B.A."/>
        </authorList>
    </citation>
    <scope>NUCLEOTIDE SEQUENCE [LARGE SCALE GENOMIC DNA]</scope>
    <source>
        <strain evidence="4 5">DSM 13116</strain>
    </source>
</reference>
<evidence type="ECO:0000313" key="4">
    <source>
        <dbReference type="EMBL" id="SNS02117.1"/>
    </source>
</evidence>
<dbReference type="EMBL" id="FZOC01000004">
    <property type="protein sequence ID" value="SNS02117.1"/>
    <property type="molecule type" value="Genomic_DNA"/>
</dbReference>
<name>A0A239B2N7_9BACT</name>
<dbReference type="GO" id="GO:0005840">
    <property type="term" value="C:ribosome"/>
    <property type="evidence" value="ECO:0007669"/>
    <property type="project" value="UniProtKB-KW"/>
</dbReference>
<dbReference type="Gene3D" id="3.40.630.30">
    <property type="match status" value="1"/>
</dbReference>
<dbReference type="SUPFAM" id="SSF55729">
    <property type="entry name" value="Acyl-CoA N-acyltransferases (Nat)"/>
    <property type="match status" value="1"/>
</dbReference>
<dbReference type="GO" id="GO:0016747">
    <property type="term" value="F:acyltransferase activity, transferring groups other than amino-acyl groups"/>
    <property type="evidence" value="ECO:0007669"/>
    <property type="project" value="InterPro"/>
</dbReference>
<protein>
    <submittedName>
        <fullName evidence="4">Ribosomal protein S18 acetylase RimI</fullName>
    </submittedName>
</protein>
<dbReference type="InterPro" id="IPR016181">
    <property type="entry name" value="Acyl_CoA_acyltransferase"/>
</dbReference>
<evidence type="ECO:0000256" key="2">
    <source>
        <dbReference type="ARBA" id="ARBA00023315"/>
    </source>
</evidence>
<evidence type="ECO:0000259" key="3">
    <source>
        <dbReference type="PROSITE" id="PS51186"/>
    </source>
</evidence>
<dbReference type="PROSITE" id="PS51186">
    <property type="entry name" value="GNAT"/>
    <property type="match status" value="1"/>
</dbReference>
<keyword evidence="4" id="KW-0687">Ribonucleoprotein</keyword>
<sequence>MTAAFTIRQAREADMRELVELLGLLFGIESDFAPDAARQRAGLSLLLGKGAGLVLAATARSGQPQDAPVADCDPERVVGMATAQVVVSTAEGGPALLVEDVVVRPQWRGRGVGRALLSRIEAWGIGLGATRLQLLADRHNTASHAFYASCGYASTNLVCLRRVLPAAGK</sequence>
<organism evidence="4 5">
    <name type="scientific">Humidesulfovibrio mexicanus</name>
    <dbReference type="NCBI Taxonomy" id="147047"/>
    <lineage>
        <taxon>Bacteria</taxon>
        <taxon>Pseudomonadati</taxon>
        <taxon>Thermodesulfobacteriota</taxon>
        <taxon>Desulfovibrionia</taxon>
        <taxon>Desulfovibrionales</taxon>
        <taxon>Desulfovibrionaceae</taxon>
        <taxon>Humidesulfovibrio</taxon>
    </lineage>
</organism>
<dbReference type="Proteomes" id="UP000198324">
    <property type="component" value="Unassembled WGS sequence"/>
</dbReference>
<dbReference type="OrthoDB" id="9805924at2"/>
<evidence type="ECO:0000256" key="1">
    <source>
        <dbReference type="ARBA" id="ARBA00022679"/>
    </source>
</evidence>
<gene>
    <name evidence="4" type="ORF">SAMN04488503_2388</name>
</gene>
<dbReference type="CDD" id="cd04301">
    <property type="entry name" value="NAT_SF"/>
    <property type="match status" value="1"/>
</dbReference>